<name>A0AA97ELM0_9FLAO</name>
<dbReference type="EMBL" id="CP136521">
    <property type="protein sequence ID" value="WOD43402.1"/>
    <property type="molecule type" value="Genomic_DNA"/>
</dbReference>
<organism evidence="8 9">
    <name type="scientific">Hwangdonia lutea</name>
    <dbReference type="NCBI Taxonomy" id="3075823"/>
    <lineage>
        <taxon>Bacteria</taxon>
        <taxon>Pseudomonadati</taxon>
        <taxon>Bacteroidota</taxon>
        <taxon>Flavobacteriia</taxon>
        <taxon>Flavobacteriales</taxon>
        <taxon>Flavobacteriaceae</taxon>
        <taxon>Hwangdonia</taxon>
    </lineage>
</organism>
<dbReference type="GO" id="GO:0016798">
    <property type="term" value="F:hydrolase activity, acting on glycosyl bonds"/>
    <property type="evidence" value="ECO:0007669"/>
    <property type="project" value="UniProtKB-KW"/>
</dbReference>
<dbReference type="NCBIfam" id="TIGR01409">
    <property type="entry name" value="TAT_signal_seq"/>
    <property type="match status" value="1"/>
</dbReference>
<dbReference type="SUPFAM" id="SSF51735">
    <property type="entry name" value="NAD(P)-binding Rossmann-fold domains"/>
    <property type="match status" value="1"/>
</dbReference>
<comment type="similarity">
    <text evidence="2">Belongs to the Gfo/Idh/MocA family. Glycosyl hydrolase 109 subfamily.</text>
</comment>
<dbReference type="InterPro" id="IPR006311">
    <property type="entry name" value="TAT_signal"/>
</dbReference>
<gene>
    <name evidence="8" type="ORF">RNZ46_15540</name>
</gene>
<comment type="cofactor">
    <cofactor evidence="1">
        <name>NAD(+)</name>
        <dbReference type="ChEBI" id="CHEBI:57540"/>
    </cofactor>
</comment>
<keyword evidence="4" id="KW-0520">NAD</keyword>
<evidence type="ECO:0000256" key="5">
    <source>
        <dbReference type="ARBA" id="ARBA00023295"/>
    </source>
</evidence>
<dbReference type="InterPro" id="IPR036291">
    <property type="entry name" value="NAD(P)-bd_dom_sf"/>
</dbReference>
<dbReference type="RefSeq" id="WP_316983087.1">
    <property type="nucleotide sequence ID" value="NZ_CP136521.1"/>
</dbReference>
<feature type="domain" description="Glycosyl hydrolase 109 C-terminal" evidence="7">
    <location>
        <begin position="195"/>
        <end position="368"/>
    </location>
</feature>
<reference evidence="9" key="1">
    <citation type="submission" date="2024-06" db="EMBL/GenBank/DDBJ databases">
        <title>Hwangdonia haimaensis gen. nov., sp. nov., a member of the family Flavobacteriaceae isolated from the haima cold seep.</title>
        <authorList>
            <person name="Li J."/>
        </authorList>
    </citation>
    <scope>NUCLEOTIDE SEQUENCE [LARGE SCALE GENOMIC DNA]</scope>
    <source>
        <strain evidence="9">SCSIO 19198</strain>
    </source>
</reference>
<accession>A0AA97ELM0</accession>
<keyword evidence="3" id="KW-0378">Hydrolase</keyword>
<dbReference type="InterPro" id="IPR050463">
    <property type="entry name" value="Gfo/Idh/MocA_oxidrdct_glycsds"/>
</dbReference>
<evidence type="ECO:0000259" key="7">
    <source>
        <dbReference type="Pfam" id="PF21252"/>
    </source>
</evidence>
<dbReference type="Pfam" id="PF01408">
    <property type="entry name" value="GFO_IDH_MocA"/>
    <property type="match status" value="1"/>
</dbReference>
<dbReference type="InterPro" id="IPR049303">
    <property type="entry name" value="Glyco_hydro_109_C"/>
</dbReference>
<proteinExistence type="inferred from homology"/>
<feature type="domain" description="Gfo/Idh/MocA-like oxidoreductase N-terminal" evidence="6">
    <location>
        <begin position="54"/>
        <end position="184"/>
    </location>
</feature>
<evidence type="ECO:0000259" key="6">
    <source>
        <dbReference type="Pfam" id="PF01408"/>
    </source>
</evidence>
<evidence type="ECO:0000313" key="9">
    <source>
        <dbReference type="Proteomes" id="UP001302486"/>
    </source>
</evidence>
<keyword evidence="5" id="KW-0326">Glycosidase</keyword>
<dbReference type="PROSITE" id="PS51318">
    <property type="entry name" value="TAT"/>
    <property type="match status" value="1"/>
</dbReference>
<dbReference type="PANTHER" id="PTHR43818">
    <property type="entry name" value="BCDNA.GH03377"/>
    <property type="match status" value="1"/>
</dbReference>
<dbReference type="KEGG" id="hws:RNZ46_15540"/>
<dbReference type="Gene3D" id="3.40.50.720">
    <property type="entry name" value="NAD(P)-binding Rossmann-like Domain"/>
    <property type="match status" value="1"/>
</dbReference>
<dbReference type="AlphaFoldDB" id="A0AA97ELM0"/>
<evidence type="ECO:0000313" key="8">
    <source>
        <dbReference type="EMBL" id="WOD43402.1"/>
    </source>
</evidence>
<dbReference type="PANTHER" id="PTHR43818:SF1">
    <property type="entry name" value="GLYCOSYL HYDROLASE FAMILY 109 PROTEIN"/>
    <property type="match status" value="1"/>
</dbReference>
<dbReference type="Pfam" id="PF21252">
    <property type="entry name" value="Glyco_hydro_109_C"/>
    <property type="match status" value="1"/>
</dbReference>
<evidence type="ECO:0000256" key="3">
    <source>
        <dbReference type="ARBA" id="ARBA00022801"/>
    </source>
</evidence>
<protein>
    <submittedName>
        <fullName evidence="8">Gfo/Idh/MocA family oxidoreductase</fullName>
    </submittedName>
</protein>
<dbReference type="InterPro" id="IPR000683">
    <property type="entry name" value="Gfo/Idh/MocA-like_OxRdtase_N"/>
</dbReference>
<evidence type="ECO:0000256" key="1">
    <source>
        <dbReference type="ARBA" id="ARBA00001911"/>
    </source>
</evidence>
<evidence type="ECO:0000256" key="2">
    <source>
        <dbReference type="ARBA" id="ARBA00009329"/>
    </source>
</evidence>
<dbReference type="InterPro" id="IPR019546">
    <property type="entry name" value="TAT_signal_bac_arc"/>
</dbReference>
<evidence type="ECO:0000256" key="4">
    <source>
        <dbReference type="ARBA" id="ARBA00023027"/>
    </source>
</evidence>
<dbReference type="Gene3D" id="3.30.360.10">
    <property type="entry name" value="Dihydrodipicolinate Reductase, domain 2"/>
    <property type="match status" value="1"/>
</dbReference>
<dbReference type="Proteomes" id="UP001302486">
    <property type="component" value="Chromosome"/>
</dbReference>
<sequence>MKNLDRRSFIKKTSLTGVALGLGSMLPAYPSNHPFFNHEGKYMGGFAAPKLNKVRVALIGVGARGSSHAAQLATIEGTEIVAISDLYEDYANRSAKRCKAIGKGERHKNIALYYGDEDKWKTMLDEVKPDAVFISTNWKNHAPMAIEAMKKGAHAFVEVPIAVTLEEMWDIVFTSEQTQKHCMMLENVNYGRDELLYLNMCRQGVIGDILHGEASYIHELRFQMEEQERGTGSWRTPHYAKRNGNLYPTHGLGPVAQYMNLARGEDNFNSLVSFSTPSLGRKQYAEKNYPADHKWNKLDYKGGDLNTSIIKTTLGRTIMVQWDETSPRPYSRHNLVQGTKGTLAGFPTRVALEGGVEGATKDHHSWAQGEQLEKIYEKYEHPLYNRVGELAKKMGGHGGMDFMMLFRVIECLRNGEPLDQNVYEGCHWSAVAPLSERSVAQGGAPQAFPDFTRGKWKTTEPLAILK</sequence>
<dbReference type="GO" id="GO:0000166">
    <property type="term" value="F:nucleotide binding"/>
    <property type="evidence" value="ECO:0007669"/>
    <property type="project" value="InterPro"/>
</dbReference>
<keyword evidence="9" id="KW-1185">Reference proteome</keyword>